<protein>
    <submittedName>
        <fullName evidence="1">Uncharacterized protein</fullName>
    </submittedName>
</protein>
<dbReference type="EMBL" id="ML994635">
    <property type="protein sequence ID" value="KAF2184951.1"/>
    <property type="molecule type" value="Genomic_DNA"/>
</dbReference>
<evidence type="ECO:0000313" key="2">
    <source>
        <dbReference type="Proteomes" id="UP000800200"/>
    </source>
</evidence>
<gene>
    <name evidence="1" type="ORF">K469DRAFT_688185</name>
</gene>
<accession>A0A6A6DZ35</accession>
<dbReference type="Proteomes" id="UP000800200">
    <property type="component" value="Unassembled WGS sequence"/>
</dbReference>
<sequence>MGEVGKKVVLLCAGLSGIVGRRSVRNEAGGRFVGGSCTAGFCEVGSYIVTSFIKGKEKRFERVLSIPDDWKLHSLRARRWNLYRIAALTPDTNVFTVIVQSDYNASCTSRHRVAASLQSRRTPYRLGSEGDVVSGSEGGGVNSHSEGALDCRALMVDCWRGLPLLEEHVVECKAEVEVTREIWRR</sequence>
<organism evidence="1 2">
    <name type="scientific">Zopfia rhizophila CBS 207.26</name>
    <dbReference type="NCBI Taxonomy" id="1314779"/>
    <lineage>
        <taxon>Eukaryota</taxon>
        <taxon>Fungi</taxon>
        <taxon>Dikarya</taxon>
        <taxon>Ascomycota</taxon>
        <taxon>Pezizomycotina</taxon>
        <taxon>Dothideomycetes</taxon>
        <taxon>Dothideomycetes incertae sedis</taxon>
        <taxon>Zopfiaceae</taxon>
        <taxon>Zopfia</taxon>
    </lineage>
</organism>
<reference evidence="1" key="1">
    <citation type="journal article" date="2020" name="Stud. Mycol.">
        <title>101 Dothideomycetes genomes: a test case for predicting lifestyles and emergence of pathogens.</title>
        <authorList>
            <person name="Haridas S."/>
            <person name="Albert R."/>
            <person name="Binder M."/>
            <person name="Bloem J."/>
            <person name="Labutti K."/>
            <person name="Salamov A."/>
            <person name="Andreopoulos B."/>
            <person name="Baker S."/>
            <person name="Barry K."/>
            <person name="Bills G."/>
            <person name="Bluhm B."/>
            <person name="Cannon C."/>
            <person name="Castanera R."/>
            <person name="Culley D."/>
            <person name="Daum C."/>
            <person name="Ezra D."/>
            <person name="Gonzalez J."/>
            <person name="Henrissat B."/>
            <person name="Kuo A."/>
            <person name="Liang C."/>
            <person name="Lipzen A."/>
            <person name="Lutzoni F."/>
            <person name="Magnuson J."/>
            <person name="Mondo S."/>
            <person name="Nolan M."/>
            <person name="Ohm R."/>
            <person name="Pangilinan J."/>
            <person name="Park H.-J."/>
            <person name="Ramirez L."/>
            <person name="Alfaro M."/>
            <person name="Sun H."/>
            <person name="Tritt A."/>
            <person name="Yoshinaga Y."/>
            <person name="Zwiers L.-H."/>
            <person name="Turgeon B."/>
            <person name="Goodwin S."/>
            <person name="Spatafora J."/>
            <person name="Crous P."/>
            <person name="Grigoriev I."/>
        </authorList>
    </citation>
    <scope>NUCLEOTIDE SEQUENCE</scope>
    <source>
        <strain evidence="1">CBS 207.26</strain>
    </source>
</reference>
<keyword evidence="2" id="KW-1185">Reference proteome</keyword>
<evidence type="ECO:0000313" key="1">
    <source>
        <dbReference type="EMBL" id="KAF2184951.1"/>
    </source>
</evidence>
<name>A0A6A6DZ35_9PEZI</name>
<dbReference type="AlphaFoldDB" id="A0A6A6DZ35"/>
<proteinExistence type="predicted"/>